<evidence type="ECO:0000256" key="5">
    <source>
        <dbReference type="NCBIfam" id="TIGR00838"/>
    </source>
</evidence>
<dbReference type="GO" id="GO:0004056">
    <property type="term" value="F:argininosuccinate lyase activity"/>
    <property type="evidence" value="ECO:0007669"/>
    <property type="project" value="UniProtKB-EC"/>
</dbReference>
<dbReference type="PANTHER" id="PTHR43814">
    <property type="entry name" value="ARGININOSUCCINATE LYASE"/>
    <property type="match status" value="1"/>
</dbReference>
<dbReference type="PRINTS" id="PR00145">
    <property type="entry name" value="ARGSUCLYASE"/>
</dbReference>
<evidence type="ECO:0000256" key="3">
    <source>
        <dbReference type="ARBA" id="ARBA00012338"/>
    </source>
</evidence>
<dbReference type="Gene3D" id="1.10.275.10">
    <property type="entry name" value="Fumarase/aspartase (N-terminal domain)"/>
    <property type="match status" value="1"/>
</dbReference>
<gene>
    <name evidence="7" type="primary">argH</name>
    <name evidence="7" type="ORF">QQ020_17660</name>
</gene>
<dbReference type="Pfam" id="PF00206">
    <property type="entry name" value="Lyase_1"/>
    <property type="match status" value="1"/>
</dbReference>
<keyword evidence="4" id="KW-0055">Arginine biosynthesis</keyword>
<dbReference type="RefSeq" id="WP_346759245.1">
    <property type="nucleotide sequence ID" value="NZ_JAUJEB010000004.1"/>
</dbReference>
<dbReference type="Proteomes" id="UP001172083">
    <property type="component" value="Unassembled WGS sequence"/>
</dbReference>
<dbReference type="InterPro" id="IPR000362">
    <property type="entry name" value="Fumarate_lyase_fam"/>
</dbReference>
<organism evidence="7 8">
    <name type="scientific">Agaribacillus aureus</name>
    <dbReference type="NCBI Taxonomy" id="3051825"/>
    <lineage>
        <taxon>Bacteria</taxon>
        <taxon>Pseudomonadati</taxon>
        <taxon>Bacteroidota</taxon>
        <taxon>Cytophagia</taxon>
        <taxon>Cytophagales</taxon>
        <taxon>Splendidivirgaceae</taxon>
        <taxon>Agaribacillus</taxon>
    </lineage>
</organism>
<dbReference type="Gene3D" id="1.10.40.30">
    <property type="entry name" value="Fumarase/aspartase (C-terminal domain)"/>
    <property type="match status" value="1"/>
</dbReference>
<reference evidence="7" key="1">
    <citation type="submission" date="2023-06" db="EMBL/GenBank/DDBJ databases">
        <title>Genomic of Agaribacillus aureum.</title>
        <authorList>
            <person name="Wang G."/>
        </authorList>
    </citation>
    <scope>NUCLEOTIDE SEQUENCE</scope>
    <source>
        <strain evidence="7">BMA12</strain>
    </source>
</reference>
<dbReference type="InterPro" id="IPR020557">
    <property type="entry name" value="Fumarate_lyase_CS"/>
</dbReference>
<comment type="catalytic activity">
    <reaction evidence="1">
        <text>2-(N(omega)-L-arginino)succinate = fumarate + L-arginine</text>
        <dbReference type="Rhea" id="RHEA:24020"/>
        <dbReference type="ChEBI" id="CHEBI:29806"/>
        <dbReference type="ChEBI" id="CHEBI:32682"/>
        <dbReference type="ChEBI" id="CHEBI:57472"/>
        <dbReference type="EC" id="4.3.2.1"/>
    </reaction>
</comment>
<keyword evidence="8" id="KW-1185">Reference proteome</keyword>
<sequence length="432" mass="48789">MKLWDKGFSTEKLIEQFTVGKDYELDENIAKYDVLASMAHASMLEKINILTKTELDAILEVFKEILQEIEDGKFTIEADFEDVHSKLEYLLTERLGETGKKIHTGRSRNDQVLVAMHLYIKDEIKDIVGQTESLFKVLTKLSEQYKDNIIPGYTHMQIAMPSSFGLWFGAYAESLVDDLYFLQAAYRIADQNPLGSAAGYGSSFPIDRTFTTRQLGFEDLKYNVVAAQMSRGKVEKSMAVGMASIAATVGKLAMDICLYMGQNYGFLSFPDQLTTGSSIMPHKKNPDVFELVRGKCNKIQMLPTELGYITNNLSSGYHRDLQLLKESLIPAIETLKSCLHITTFALDQIIIKEGFINEDRYKYLYSVEAVNEKVVNGLSFRDAYVEVAEEIANDRYQPQKHLNHTHEGSIGNLCTGQIQEKFNKAIAFFKGS</sequence>
<dbReference type="EMBL" id="JAUJEB010000004">
    <property type="protein sequence ID" value="MDN5213906.1"/>
    <property type="molecule type" value="Genomic_DNA"/>
</dbReference>
<dbReference type="EC" id="4.3.2.1" evidence="3 5"/>
<feature type="domain" description="Fumarate lyase N-terminal" evidence="6">
    <location>
        <begin position="11"/>
        <end position="300"/>
    </location>
</feature>
<dbReference type="InterPro" id="IPR009049">
    <property type="entry name" value="Argininosuccinate_lyase"/>
</dbReference>
<dbReference type="Gene3D" id="1.20.200.10">
    <property type="entry name" value="Fumarase/aspartase (Central domain)"/>
    <property type="match status" value="1"/>
</dbReference>
<dbReference type="NCBIfam" id="TIGR00838">
    <property type="entry name" value="argH"/>
    <property type="match status" value="1"/>
</dbReference>
<dbReference type="InterPro" id="IPR008948">
    <property type="entry name" value="L-Aspartase-like"/>
</dbReference>
<dbReference type="InterPro" id="IPR022761">
    <property type="entry name" value="Fumarate_lyase_N"/>
</dbReference>
<dbReference type="CDD" id="cd01359">
    <property type="entry name" value="Argininosuccinate_lyase"/>
    <property type="match status" value="1"/>
</dbReference>
<dbReference type="PROSITE" id="PS00163">
    <property type="entry name" value="FUMARATE_LYASES"/>
    <property type="match status" value="1"/>
</dbReference>
<comment type="caution">
    <text evidence="7">The sequence shown here is derived from an EMBL/GenBank/DDBJ whole genome shotgun (WGS) entry which is preliminary data.</text>
</comment>
<accession>A0ABT8LC18</accession>
<evidence type="ECO:0000256" key="1">
    <source>
        <dbReference type="ARBA" id="ARBA00000985"/>
    </source>
</evidence>
<dbReference type="InterPro" id="IPR024083">
    <property type="entry name" value="Fumarase/histidase_N"/>
</dbReference>
<keyword evidence="7" id="KW-0456">Lyase</keyword>
<evidence type="ECO:0000256" key="2">
    <source>
        <dbReference type="ARBA" id="ARBA00004941"/>
    </source>
</evidence>
<dbReference type="SUPFAM" id="SSF48557">
    <property type="entry name" value="L-aspartase-like"/>
    <property type="match status" value="1"/>
</dbReference>
<proteinExistence type="predicted"/>
<dbReference type="PRINTS" id="PR00149">
    <property type="entry name" value="FUMRATELYASE"/>
</dbReference>
<protein>
    <recommendedName>
        <fullName evidence="3 5">Argininosuccinate lyase</fullName>
        <ecNumber evidence="3 5">4.3.2.1</ecNumber>
    </recommendedName>
</protein>
<evidence type="ECO:0000256" key="4">
    <source>
        <dbReference type="ARBA" id="ARBA00022571"/>
    </source>
</evidence>
<dbReference type="PANTHER" id="PTHR43814:SF1">
    <property type="entry name" value="ARGININOSUCCINATE LYASE"/>
    <property type="match status" value="1"/>
</dbReference>
<comment type="pathway">
    <text evidence="2">Amino-acid biosynthesis; L-arginine biosynthesis; L-arginine from L-ornithine and carbamoyl phosphate: step 3/3.</text>
</comment>
<name>A0ABT8LC18_9BACT</name>
<evidence type="ECO:0000313" key="8">
    <source>
        <dbReference type="Proteomes" id="UP001172083"/>
    </source>
</evidence>
<keyword evidence="4" id="KW-0028">Amino-acid biosynthesis</keyword>
<evidence type="ECO:0000259" key="6">
    <source>
        <dbReference type="Pfam" id="PF00206"/>
    </source>
</evidence>
<evidence type="ECO:0000313" key="7">
    <source>
        <dbReference type="EMBL" id="MDN5213906.1"/>
    </source>
</evidence>